<reference evidence="2" key="1">
    <citation type="submission" date="2022-07" db="EMBL/GenBank/DDBJ databases">
        <title>Genome Sequence of Leucocoprinus birnbaumii.</title>
        <authorList>
            <person name="Buettner E."/>
        </authorList>
    </citation>
    <scope>NUCLEOTIDE SEQUENCE</scope>
    <source>
        <strain evidence="2">VT141</strain>
    </source>
</reference>
<proteinExistence type="predicted"/>
<protein>
    <recommendedName>
        <fullName evidence="4">Cysteine-rich PDZ-binding protein</fullName>
    </recommendedName>
</protein>
<dbReference type="Proteomes" id="UP001213000">
    <property type="component" value="Unassembled WGS sequence"/>
</dbReference>
<evidence type="ECO:0000313" key="3">
    <source>
        <dbReference type="Proteomes" id="UP001213000"/>
    </source>
</evidence>
<evidence type="ECO:0000256" key="1">
    <source>
        <dbReference type="SAM" id="MobiDB-lite"/>
    </source>
</evidence>
<name>A0AAD5VV26_9AGAR</name>
<evidence type="ECO:0000313" key="2">
    <source>
        <dbReference type="EMBL" id="KAJ3566055.1"/>
    </source>
</evidence>
<feature type="compositionally biased region" description="Polar residues" evidence="1">
    <location>
        <begin position="44"/>
        <end position="55"/>
    </location>
</feature>
<gene>
    <name evidence="2" type="ORF">NP233_g7241</name>
</gene>
<comment type="caution">
    <text evidence="2">The sequence shown here is derived from an EMBL/GenBank/DDBJ whole genome shotgun (WGS) entry which is preliminary data.</text>
</comment>
<keyword evidence="3" id="KW-1185">Reference proteome</keyword>
<sequence length="105" mass="11362">MVCKKCEKKLSKVAAPDPFTSSSSSIKDGSRKVGENKLLGRPGSSKNRFQVSPRASSLGYLSDPDKSPISPNVRTVSSQLRRIVRNIVTAVHTGKVCVRYAGNRS</sequence>
<evidence type="ECO:0008006" key="4">
    <source>
        <dbReference type="Google" id="ProtNLM"/>
    </source>
</evidence>
<accession>A0AAD5VV26</accession>
<dbReference type="EMBL" id="JANIEX010000516">
    <property type="protein sequence ID" value="KAJ3566055.1"/>
    <property type="molecule type" value="Genomic_DNA"/>
</dbReference>
<feature type="region of interest" description="Disordered" evidence="1">
    <location>
        <begin position="14"/>
        <end position="73"/>
    </location>
</feature>
<dbReference type="AlphaFoldDB" id="A0AAD5VV26"/>
<organism evidence="2 3">
    <name type="scientific">Leucocoprinus birnbaumii</name>
    <dbReference type="NCBI Taxonomy" id="56174"/>
    <lineage>
        <taxon>Eukaryota</taxon>
        <taxon>Fungi</taxon>
        <taxon>Dikarya</taxon>
        <taxon>Basidiomycota</taxon>
        <taxon>Agaricomycotina</taxon>
        <taxon>Agaricomycetes</taxon>
        <taxon>Agaricomycetidae</taxon>
        <taxon>Agaricales</taxon>
        <taxon>Agaricineae</taxon>
        <taxon>Agaricaceae</taxon>
        <taxon>Leucocoprinus</taxon>
    </lineage>
</organism>